<dbReference type="Gramene" id="Mp7g17920.1">
    <property type="protein sequence ID" value="Mp7g17920.1.cds1"/>
    <property type="gene ID" value="Mp7g17920"/>
</dbReference>
<dbReference type="EMBL" id="KZ772774">
    <property type="protein sequence ID" value="PTQ32184.1"/>
    <property type="molecule type" value="Genomic_DNA"/>
</dbReference>
<reference evidence="2" key="1">
    <citation type="journal article" date="2017" name="Cell">
        <title>Insights into land plant evolution garnered from the Marchantia polymorpha genome.</title>
        <authorList>
            <person name="Bowman J.L."/>
            <person name="Kohchi T."/>
            <person name="Yamato K.T."/>
            <person name="Jenkins J."/>
            <person name="Shu S."/>
            <person name="Ishizaki K."/>
            <person name="Yamaoka S."/>
            <person name="Nishihama R."/>
            <person name="Nakamura Y."/>
            <person name="Berger F."/>
            <person name="Adam C."/>
            <person name="Aki S.S."/>
            <person name="Althoff F."/>
            <person name="Araki T."/>
            <person name="Arteaga-Vazquez M.A."/>
            <person name="Balasubrmanian S."/>
            <person name="Barry K."/>
            <person name="Bauer D."/>
            <person name="Boehm C.R."/>
            <person name="Briginshaw L."/>
            <person name="Caballero-Perez J."/>
            <person name="Catarino B."/>
            <person name="Chen F."/>
            <person name="Chiyoda S."/>
            <person name="Chovatia M."/>
            <person name="Davies K.M."/>
            <person name="Delmans M."/>
            <person name="Demura T."/>
            <person name="Dierschke T."/>
            <person name="Dolan L."/>
            <person name="Dorantes-Acosta A.E."/>
            <person name="Eklund D.M."/>
            <person name="Florent S.N."/>
            <person name="Flores-Sandoval E."/>
            <person name="Fujiyama A."/>
            <person name="Fukuzawa H."/>
            <person name="Galik B."/>
            <person name="Grimanelli D."/>
            <person name="Grimwood J."/>
            <person name="Grossniklaus U."/>
            <person name="Hamada T."/>
            <person name="Haseloff J."/>
            <person name="Hetherington A.J."/>
            <person name="Higo A."/>
            <person name="Hirakawa Y."/>
            <person name="Hundley H.N."/>
            <person name="Ikeda Y."/>
            <person name="Inoue K."/>
            <person name="Inoue S.I."/>
            <person name="Ishida S."/>
            <person name="Jia Q."/>
            <person name="Kakita M."/>
            <person name="Kanazawa T."/>
            <person name="Kawai Y."/>
            <person name="Kawashima T."/>
            <person name="Kennedy M."/>
            <person name="Kinose K."/>
            <person name="Kinoshita T."/>
            <person name="Kohara Y."/>
            <person name="Koide E."/>
            <person name="Komatsu K."/>
            <person name="Kopischke S."/>
            <person name="Kubo M."/>
            <person name="Kyozuka J."/>
            <person name="Lagercrantz U."/>
            <person name="Lin S.S."/>
            <person name="Lindquist E."/>
            <person name="Lipzen A.M."/>
            <person name="Lu C.W."/>
            <person name="De Luna E."/>
            <person name="Martienssen R.A."/>
            <person name="Minamino N."/>
            <person name="Mizutani M."/>
            <person name="Mizutani M."/>
            <person name="Mochizuki N."/>
            <person name="Monte I."/>
            <person name="Mosher R."/>
            <person name="Nagasaki H."/>
            <person name="Nakagami H."/>
            <person name="Naramoto S."/>
            <person name="Nishitani K."/>
            <person name="Ohtani M."/>
            <person name="Okamoto T."/>
            <person name="Okumura M."/>
            <person name="Phillips J."/>
            <person name="Pollak B."/>
            <person name="Reinders A."/>
            <person name="Rovekamp M."/>
            <person name="Sano R."/>
            <person name="Sawa S."/>
            <person name="Schmid M.W."/>
            <person name="Shirakawa M."/>
            <person name="Solano R."/>
            <person name="Spunde A."/>
            <person name="Suetsugu N."/>
            <person name="Sugano S."/>
            <person name="Sugiyama A."/>
            <person name="Sun R."/>
            <person name="Suzuki Y."/>
            <person name="Takenaka M."/>
            <person name="Takezawa D."/>
            <person name="Tomogane H."/>
            <person name="Tsuzuki M."/>
            <person name="Ueda T."/>
            <person name="Umeda M."/>
            <person name="Ward J.M."/>
            <person name="Watanabe Y."/>
            <person name="Yazaki K."/>
            <person name="Yokoyama R."/>
            <person name="Yoshitake Y."/>
            <person name="Yotsui I."/>
            <person name="Zachgo S."/>
            <person name="Schmutz J."/>
        </authorList>
    </citation>
    <scope>NUCLEOTIDE SEQUENCE [LARGE SCALE GENOMIC DNA]</scope>
    <source>
        <strain evidence="2">Tak-1</strain>
    </source>
</reference>
<protein>
    <submittedName>
        <fullName evidence="1">Uncharacterized protein</fullName>
    </submittedName>
</protein>
<organism evidence="1 2">
    <name type="scientific">Marchantia polymorpha</name>
    <name type="common">Common liverwort</name>
    <name type="synonym">Marchantia aquatica</name>
    <dbReference type="NCBI Taxonomy" id="3197"/>
    <lineage>
        <taxon>Eukaryota</taxon>
        <taxon>Viridiplantae</taxon>
        <taxon>Streptophyta</taxon>
        <taxon>Embryophyta</taxon>
        <taxon>Marchantiophyta</taxon>
        <taxon>Marchantiopsida</taxon>
        <taxon>Marchantiidae</taxon>
        <taxon>Marchantiales</taxon>
        <taxon>Marchantiaceae</taxon>
        <taxon>Marchantia</taxon>
    </lineage>
</organism>
<dbReference type="AlphaFoldDB" id="A0A2R6WEB7"/>
<accession>A0A2R6WEB7</accession>
<dbReference type="Proteomes" id="UP000244005">
    <property type="component" value="Unassembled WGS sequence"/>
</dbReference>
<name>A0A2R6WEB7_MARPO</name>
<evidence type="ECO:0000313" key="1">
    <source>
        <dbReference type="EMBL" id="PTQ32184.1"/>
    </source>
</evidence>
<keyword evidence="2" id="KW-1185">Reference proteome</keyword>
<proteinExistence type="predicted"/>
<sequence>MCDCCSCNYDDYCKNCSPTTCPLSDGHDLAHSAALAAKVFQRFFQLIRVAVVVALWMVEFKLLPTSKISRERVKIPAMHCHLNQHRAHDTPLN</sequence>
<evidence type="ECO:0000313" key="2">
    <source>
        <dbReference type="Proteomes" id="UP000244005"/>
    </source>
</evidence>
<gene>
    <name evidence="1" type="ORF">MARPO_0102s0048</name>
</gene>